<dbReference type="InterPro" id="IPR036390">
    <property type="entry name" value="WH_DNA-bd_sf"/>
</dbReference>
<dbReference type="Proteomes" id="UP000576225">
    <property type="component" value="Unassembled WGS sequence"/>
</dbReference>
<evidence type="ECO:0000256" key="2">
    <source>
        <dbReference type="ARBA" id="ARBA00023125"/>
    </source>
</evidence>
<gene>
    <name evidence="6" type="ORF">C8D82_10970</name>
    <name evidence="5" type="ORF">HF882_16160</name>
</gene>
<dbReference type="CDD" id="cd07377">
    <property type="entry name" value="WHTH_GntR"/>
    <property type="match status" value="1"/>
</dbReference>
<protein>
    <submittedName>
        <fullName evidence="6">GntR family transcriptional regulator</fullName>
    </submittedName>
</protein>
<dbReference type="InterPro" id="IPR008920">
    <property type="entry name" value="TF_FadR/GntR_C"/>
</dbReference>
<evidence type="ECO:0000256" key="1">
    <source>
        <dbReference type="ARBA" id="ARBA00023015"/>
    </source>
</evidence>
<dbReference type="AlphaFoldDB" id="A0A2U1B3X5"/>
<dbReference type="SMART" id="SM00895">
    <property type="entry name" value="FCD"/>
    <property type="match status" value="1"/>
</dbReference>
<dbReference type="GeneID" id="78294872"/>
<dbReference type="PROSITE" id="PS50949">
    <property type="entry name" value="HTH_GNTR"/>
    <property type="match status" value="1"/>
</dbReference>
<dbReference type="EMBL" id="JABAEW010000037">
    <property type="protein sequence ID" value="NMD88122.1"/>
    <property type="molecule type" value="Genomic_DNA"/>
</dbReference>
<keyword evidence="2" id="KW-0238">DNA-binding</keyword>
<dbReference type="PRINTS" id="PR00035">
    <property type="entry name" value="HTHGNTR"/>
</dbReference>
<accession>A0A2U1B3X5</accession>
<organism evidence="6 7">
    <name type="scientific">Victivallis vadensis</name>
    <dbReference type="NCBI Taxonomy" id="172901"/>
    <lineage>
        <taxon>Bacteria</taxon>
        <taxon>Pseudomonadati</taxon>
        <taxon>Lentisphaerota</taxon>
        <taxon>Lentisphaeria</taxon>
        <taxon>Victivallales</taxon>
        <taxon>Victivallaceae</taxon>
        <taxon>Victivallis</taxon>
    </lineage>
</organism>
<dbReference type="SUPFAM" id="SSF48008">
    <property type="entry name" value="GntR ligand-binding domain-like"/>
    <property type="match status" value="1"/>
</dbReference>
<dbReference type="Gene3D" id="1.10.10.10">
    <property type="entry name" value="Winged helix-like DNA-binding domain superfamily/Winged helix DNA-binding domain"/>
    <property type="match status" value="1"/>
</dbReference>
<evidence type="ECO:0000313" key="5">
    <source>
        <dbReference type="EMBL" id="NMD88122.1"/>
    </source>
</evidence>
<dbReference type="OrthoDB" id="154206at2"/>
<dbReference type="InterPro" id="IPR000524">
    <property type="entry name" value="Tscrpt_reg_HTH_GntR"/>
</dbReference>
<dbReference type="SMART" id="SM00345">
    <property type="entry name" value="HTH_GNTR"/>
    <property type="match status" value="1"/>
</dbReference>
<reference evidence="5 8" key="2">
    <citation type="submission" date="2020-04" db="EMBL/GenBank/DDBJ databases">
        <authorList>
            <person name="Hitch T.C.A."/>
            <person name="Wylensek D."/>
            <person name="Clavel T."/>
        </authorList>
    </citation>
    <scope>NUCLEOTIDE SEQUENCE [LARGE SCALE GENOMIC DNA]</scope>
    <source>
        <strain evidence="5 8">COR2-253-APC-1A</strain>
    </source>
</reference>
<name>A0A2U1B3X5_9BACT</name>
<evidence type="ECO:0000313" key="7">
    <source>
        <dbReference type="Proteomes" id="UP000245959"/>
    </source>
</evidence>
<dbReference type="PANTHER" id="PTHR43537:SF5">
    <property type="entry name" value="UXU OPERON TRANSCRIPTIONAL REGULATOR"/>
    <property type="match status" value="1"/>
</dbReference>
<dbReference type="Gene3D" id="1.20.120.530">
    <property type="entry name" value="GntR ligand-binding domain-like"/>
    <property type="match status" value="1"/>
</dbReference>
<evidence type="ECO:0000259" key="4">
    <source>
        <dbReference type="PROSITE" id="PS50949"/>
    </source>
</evidence>
<evidence type="ECO:0000313" key="6">
    <source>
        <dbReference type="EMBL" id="PVY43385.1"/>
    </source>
</evidence>
<comment type="caution">
    <text evidence="6">The sequence shown here is derived from an EMBL/GenBank/DDBJ whole genome shotgun (WGS) entry which is preliminary data.</text>
</comment>
<dbReference type="EMBL" id="QEKH01000009">
    <property type="protein sequence ID" value="PVY43385.1"/>
    <property type="molecule type" value="Genomic_DNA"/>
</dbReference>
<keyword evidence="3" id="KW-0804">Transcription</keyword>
<keyword evidence="1" id="KW-0805">Transcription regulation</keyword>
<evidence type="ECO:0000256" key="3">
    <source>
        <dbReference type="ARBA" id="ARBA00023163"/>
    </source>
</evidence>
<dbReference type="GO" id="GO:0003700">
    <property type="term" value="F:DNA-binding transcription factor activity"/>
    <property type="evidence" value="ECO:0007669"/>
    <property type="project" value="InterPro"/>
</dbReference>
<dbReference type="SUPFAM" id="SSF46785">
    <property type="entry name" value="Winged helix' DNA-binding domain"/>
    <property type="match status" value="1"/>
</dbReference>
<keyword evidence="7" id="KW-1185">Reference proteome</keyword>
<evidence type="ECO:0000313" key="8">
    <source>
        <dbReference type="Proteomes" id="UP000576225"/>
    </source>
</evidence>
<dbReference type="Pfam" id="PF07729">
    <property type="entry name" value="FCD"/>
    <property type="match status" value="1"/>
</dbReference>
<dbReference type="GO" id="GO:0003677">
    <property type="term" value="F:DNA binding"/>
    <property type="evidence" value="ECO:0007669"/>
    <property type="project" value="UniProtKB-KW"/>
</dbReference>
<reference evidence="6 7" key="1">
    <citation type="submission" date="2018-04" db="EMBL/GenBank/DDBJ databases">
        <title>Genomic Encyclopedia of Type Strains, Phase IV (KMG-IV): sequencing the most valuable type-strain genomes for metagenomic binning, comparative biology and taxonomic classification.</title>
        <authorList>
            <person name="Goeker M."/>
        </authorList>
    </citation>
    <scope>NUCLEOTIDE SEQUENCE [LARGE SCALE GENOMIC DNA]</scope>
    <source>
        <strain evidence="6 7">DSM 14823</strain>
    </source>
</reference>
<feature type="domain" description="HTH gntR-type" evidence="4">
    <location>
        <begin position="7"/>
        <end position="74"/>
    </location>
</feature>
<dbReference type="RefSeq" id="WP_116883565.1">
    <property type="nucleotide sequence ID" value="NZ_CABMMC010000037.1"/>
</dbReference>
<dbReference type="PANTHER" id="PTHR43537">
    <property type="entry name" value="TRANSCRIPTIONAL REGULATOR, GNTR FAMILY"/>
    <property type="match status" value="1"/>
</dbReference>
<dbReference type="Proteomes" id="UP000245959">
    <property type="component" value="Unassembled WGS sequence"/>
</dbReference>
<dbReference type="InterPro" id="IPR011711">
    <property type="entry name" value="GntR_C"/>
</dbReference>
<proteinExistence type="predicted"/>
<dbReference type="Pfam" id="PF00392">
    <property type="entry name" value="GntR"/>
    <property type="match status" value="1"/>
</dbReference>
<sequence length="218" mass="24728">MIAKTRGNTAEFVHQRLLDDLQQGSFLPGDKLTTESLARRYDVSRTPVREALIRLEREGVVDATANSGYEIRTPTLDELCDMYEIREALEGLAVAKLAENGASPELIAELRSCCDRRRHAANLDETDTGDRQFHALICDSCGSETLQALVHNYLVLSTVFNVTRYLLKDRPNFNRHDIDLEHERIVDAIEAGNPKLARKLLAEHIAYARKLMRKLVRK</sequence>
<dbReference type="InterPro" id="IPR036388">
    <property type="entry name" value="WH-like_DNA-bd_sf"/>
</dbReference>